<dbReference type="AlphaFoldDB" id="A0A644UZM3"/>
<accession>A0A644UZM3</accession>
<reference evidence="1" key="1">
    <citation type="submission" date="2019-08" db="EMBL/GenBank/DDBJ databases">
        <authorList>
            <person name="Kucharzyk K."/>
            <person name="Murdoch R.W."/>
            <person name="Higgins S."/>
            <person name="Loffler F."/>
        </authorList>
    </citation>
    <scope>NUCLEOTIDE SEQUENCE</scope>
</reference>
<protein>
    <submittedName>
        <fullName evidence="1">Uncharacterized protein</fullName>
    </submittedName>
</protein>
<evidence type="ECO:0000313" key="1">
    <source>
        <dbReference type="EMBL" id="MPL84539.1"/>
    </source>
</evidence>
<proteinExistence type="predicted"/>
<sequence>MFILAKCKWCGEEFEKKHNREEYCCEEHRRYARQEQKIQYNRKYRKNIIKDDYYYGLGSGGLGQHMNNNFNIELKLIKKEKIRLKIGV</sequence>
<dbReference type="EMBL" id="VSSQ01000191">
    <property type="protein sequence ID" value="MPL84539.1"/>
    <property type="molecule type" value="Genomic_DNA"/>
</dbReference>
<gene>
    <name evidence="1" type="ORF">SDC9_30504</name>
</gene>
<organism evidence="1">
    <name type="scientific">bioreactor metagenome</name>
    <dbReference type="NCBI Taxonomy" id="1076179"/>
    <lineage>
        <taxon>unclassified sequences</taxon>
        <taxon>metagenomes</taxon>
        <taxon>ecological metagenomes</taxon>
    </lineage>
</organism>
<name>A0A644UZM3_9ZZZZ</name>
<comment type="caution">
    <text evidence="1">The sequence shown here is derived from an EMBL/GenBank/DDBJ whole genome shotgun (WGS) entry which is preliminary data.</text>
</comment>